<comment type="caution">
    <text evidence="3">The sequence shown here is derived from an EMBL/GenBank/DDBJ whole genome shotgun (WGS) entry which is preliminary data.</text>
</comment>
<sequence length="508" mass="56176">MNTFTPTPKSNKTESSAGTTTATPVITSLSLRRGAKNDVRGSTSVTQGVIEAFSNGTWKGIADVKADGRFHNPDLPDSYLLTADTVHVRVNSSGLSHPVTATDSFVHPRSIYIGPTAAKANDQAFYQWSLQWADYQPTGYKLPAGKSASLWLEGDDEDVTVLIGVQGLAEQSNRAIQTPNMREVRLQRGDNRLRPDLVGGVIHIRNTGKSGCRVILDGAFQPIPYYILGQTPPNDWHRMLDKSDHQTEVQLVGDRVVISAYADTYRLFAHPDVGEIVRSHEEVLKIEAIAAGLDGSSPRHTRSNLWIHAVESVSSSSPYATTGYIGLPHSRSQGSSYMNALLGGRAHELWVTLHEYGHHFQNRTNTLAPLFDENSVNIYALAVGRIHSNDYSEEFPKRWPGLKAWLAKPRDQKHYPESPDTHAIFEQLRKGFGNHYLPAWDRFARENPINGNDLVNFTASLCKVANCNLADFFADWGVIKEGDATWRALHALRLPAAPAGLIHQVPYT</sequence>
<dbReference type="AlphaFoldDB" id="A0A1X1A7E8"/>
<protein>
    <recommendedName>
        <fullName evidence="2">Peptidase M60 domain-containing protein</fullName>
    </recommendedName>
</protein>
<accession>A0A1X1A7E8</accession>
<dbReference type="Pfam" id="PF13402">
    <property type="entry name" value="Peptidase_M60"/>
    <property type="match status" value="1"/>
</dbReference>
<proteinExistence type="predicted"/>
<dbReference type="Proteomes" id="UP000193675">
    <property type="component" value="Unassembled WGS sequence"/>
</dbReference>
<dbReference type="EMBL" id="NBWC01000002">
    <property type="protein sequence ID" value="ORL67826.1"/>
    <property type="molecule type" value="Genomic_DNA"/>
</dbReference>
<dbReference type="OrthoDB" id="3177623at2"/>
<dbReference type="InterPro" id="IPR031161">
    <property type="entry name" value="Peptidase_M60_dom"/>
</dbReference>
<feature type="domain" description="Peptidase M60" evidence="2">
    <location>
        <begin position="133"/>
        <end position="433"/>
    </location>
</feature>
<dbReference type="Gene3D" id="1.10.390.30">
    <property type="entry name" value="Peptidase M60, enhancin-like domain 3"/>
    <property type="match status" value="1"/>
</dbReference>
<reference evidence="3 4" key="1">
    <citation type="submission" date="2017-04" db="EMBL/GenBank/DDBJ databases">
        <title>Presence of VIM-2 positive Pseudomonas species in chickens and their surrounding environment.</title>
        <authorList>
            <person name="Zhang R."/>
        </authorList>
    </citation>
    <scope>NUCLEOTIDE SEQUENCE [LARGE SCALE GENOMIC DNA]</scope>
    <source>
        <strain evidence="3 4">DZ-C18</strain>
    </source>
</reference>
<dbReference type="Gene3D" id="3.40.390.80">
    <property type="entry name" value="Peptidase M60, enhancin-like domain 2"/>
    <property type="match status" value="1"/>
</dbReference>
<dbReference type="SMART" id="SM01276">
    <property type="entry name" value="M60-like"/>
    <property type="match status" value="1"/>
</dbReference>
<evidence type="ECO:0000313" key="3">
    <source>
        <dbReference type="EMBL" id="ORL67826.1"/>
    </source>
</evidence>
<dbReference type="InterPro" id="IPR042279">
    <property type="entry name" value="Pep_M60_3"/>
</dbReference>
<dbReference type="Pfam" id="PF17291">
    <property type="entry name" value="M60-like_N"/>
    <property type="match status" value="1"/>
</dbReference>
<evidence type="ECO:0000256" key="1">
    <source>
        <dbReference type="SAM" id="MobiDB-lite"/>
    </source>
</evidence>
<name>A0A1X1A7E8_PSEPU</name>
<feature type="region of interest" description="Disordered" evidence="1">
    <location>
        <begin position="1"/>
        <end position="23"/>
    </location>
</feature>
<dbReference type="Gene3D" id="2.60.120.1250">
    <property type="entry name" value="Peptidase M60, enhancin-like domain 1"/>
    <property type="match status" value="1"/>
</dbReference>
<gene>
    <name evidence="3" type="ORF">B7H17_01840</name>
</gene>
<evidence type="ECO:0000259" key="2">
    <source>
        <dbReference type="PROSITE" id="PS51723"/>
    </source>
</evidence>
<evidence type="ECO:0000313" key="4">
    <source>
        <dbReference type="Proteomes" id="UP000193675"/>
    </source>
</evidence>
<dbReference type="PROSITE" id="PS51723">
    <property type="entry name" value="PEPTIDASE_M60"/>
    <property type="match status" value="1"/>
</dbReference>
<dbReference type="InterPro" id="IPR035423">
    <property type="entry name" value="M60-like_N"/>
</dbReference>
<organism evidence="3 4">
    <name type="scientific">Pseudomonas putida</name>
    <name type="common">Arthrobacter siderocapsulatus</name>
    <dbReference type="NCBI Taxonomy" id="303"/>
    <lineage>
        <taxon>Bacteria</taxon>
        <taxon>Pseudomonadati</taxon>
        <taxon>Pseudomonadota</taxon>
        <taxon>Gammaproteobacteria</taxon>
        <taxon>Pseudomonadales</taxon>
        <taxon>Pseudomonadaceae</taxon>
        <taxon>Pseudomonas</taxon>
    </lineage>
</organism>
<dbReference type="RefSeq" id="WP_084854033.1">
    <property type="nucleotide sequence ID" value="NZ_JAOTEI010000104.1"/>
</dbReference>